<evidence type="ECO:0000256" key="3">
    <source>
        <dbReference type="ARBA" id="ARBA00023163"/>
    </source>
</evidence>
<evidence type="ECO:0000313" key="7">
    <source>
        <dbReference type="Proteomes" id="UP000189627"/>
    </source>
</evidence>
<evidence type="ECO:0000259" key="5">
    <source>
        <dbReference type="PROSITE" id="PS50977"/>
    </source>
</evidence>
<dbReference type="PROSITE" id="PS50977">
    <property type="entry name" value="HTH_TETR_2"/>
    <property type="match status" value="1"/>
</dbReference>
<dbReference type="OrthoDB" id="2356263at2"/>
<evidence type="ECO:0000256" key="1">
    <source>
        <dbReference type="ARBA" id="ARBA00023015"/>
    </source>
</evidence>
<evidence type="ECO:0000256" key="2">
    <source>
        <dbReference type="ARBA" id="ARBA00023125"/>
    </source>
</evidence>
<dbReference type="EMBL" id="CP017758">
    <property type="protein sequence ID" value="AQV98335.1"/>
    <property type="molecule type" value="Genomic_DNA"/>
</dbReference>
<dbReference type="InterPro" id="IPR036271">
    <property type="entry name" value="Tet_transcr_reg_TetR-rel_C_sf"/>
</dbReference>
<dbReference type="KEGG" id="cuh:BJN34_31165"/>
<protein>
    <submittedName>
        <fullName evidence="6">TetR family transcriptional regulator</fullName>
    </submittedName>
</protein>
<dbReference type="AlphaFoldDB" id="A0A1U9V1S7"/>
<dbReference type="Pfam" id="PF00440">
    <property type="entry name" value="TetR_N"/>
    <property type="match status" value="1"/>
</dbReference>
<dbReference type="SUPFAM" id="SSF48498">
    <property type="entry name" value="Tetracyclin repressor-like, C-terminal domain"/>
    <property type="match status" value="1"/>
</dbReference>
<feature type="domain" description="HTH tetR-type" evidence="5">
    <location>
        <begin position="16"/>
        <end position="76"/>
    </location>
</feature>
<proteinExistence type="predicted"/>
<dbReference type="RefSeq" id="WP_078200607.1">
    <property type="nucleotide sequence ID" value="NZ_CP017758.1"/>
</dbReference>
<accession>A0A1U9V1S7</accession>
<dbReference type="Gene3D" id="1.10.10.60">
    <property type="entry name" value="Homeodomain-like"/>
    <property type="match status" value="1"/>
</dbReference>
<keyword evidence="2 4" id="KW-0238">DNA-binding</keyword>
<dbReference type="InterPro" id="IPR050109">
    <property type="entry name" value="HTH-type_TetR-like_transc_reg"/>
</dbReference>
<dbReference type="GO" id="GO:0003700">
    <property type="term" value="F:DNA-binding transcription factor activity"/>
    <property type="evidence" value="ECO:0007669"/>
    <property type="project" value="TreeGrafter"/>
</dbReference>
<gene>
    <name evidence="6" type="ORF">BJN34_31165</name>
</gene>
<dbReference type="Proteomes" id="UP000189627">
    <property type="component" value="Chromosome 2"/>
</dbReference>
<evidence type="ECO:0000256" key="4">
    <source>
        <dbReference type="PROSITE-ProRule" id="PRU00335"/>
    </source>
</evidence>
<dbReference type="SUPFAM" id="SSF46689">
    <property type="entry name" value="Homeodomain-like"/>
    <property type="match status" value="1"/>
</dbReference>
<organism evidence="6 7">
    <name type="scientific">Cupriavidus necator</name>
    <name type="common">Alcaligenes eutrophus</name>
    <name type="synonym">Ralstonia eutropha</name>
    <dbReference type="NCBI Taxonomy" id="106590"/>
    <lineage>
        <taxon>Bacteria</taxon>
        <taxon>Pseudomonadati</taxon>
        <taxon>Pseudomonadota</taxon>
        <taxon>Betaproteobacteria</taxon>
        <taxon>Burkholderiales</taxon>
        <taxon>Burkholderiaceae</taxon>
        <taxon>Cupriavidus</taxon>
    </lineage>
</organism>
<dbReference type="GO" id="GO:0000976">
    <property type="term" value="F:transcription cis-regulatory region binding"/>
    <property type="evidence" value="ECO:0007669"/>
    <property type="project" value="TreeGrafter"/>
</dbReference>
<dbReference type="InterPro" id="IPR015292">
    <property type="entry name" value="Tscrpt_reg_YbiH_C"/>
</dbReference>
<evidence type="ECO:0000313" key="6">
    <source>
        <dbReference type="EMBL" id="AQV98335.1"/>
    </source>
</evidence>
<dbReference type="PANTHER" id="PTHR30055:SF234">
    <property type="entry name" value="HTH-TYPE TRANSCRIPTIONAL REGULATOR BETI"/>
    <property type="match status" value="1"/>
</dbReference>
<dbReference type="PANTHER" id="PTHR30055">
    <property type="entry name" value="HTH-TYPE TRANSCRIPTIONAL REGULATOR RUTR"/>
    <property type="match status" value="1"/>
</dbReference>
<name>A0A1U9V1S7_CUPNE</name>
<dbReference type="InterPro" id="IPR001647">
    <property type="entry name" value="HTH_TetR"/>
</dbReference>
<reference evidence="7" key="1">
    <citation type="submission" date="2017-02" db="EMBL/GenBank/DDBJ databases">
        <title>Complete genome sequence of Cupriavidus necator strain NH9, a 3-chlorobenzoate degrader.</title>
        <authorList>
            <person name="Moriuchi R."/>
            <person name="Dohra H."/>
            <person name="Ogawa N."/>
        </authorList>
    </citation>
    <scope>NUCLEOTIDE SEQUENCE [LARGE SCALE GENOMIC DNA]</scope>
    <source>
        <strain evidence="7">NH9</strain>
    </source>
</reference>
<keyword evidence="1" id="KW-0805">Transcription regulation</keyword>
<dbReference type="InterPro" id="IPR009057">
    <property type="entry name" value="Homeodomain-like_sf"/>
</dbReference>
<dbReference type="PRINTS" id="PR00455">
    <property type="entry name" value="HTHTETR"/>
</dbReference>
<feature type="DNA-binding region" description="H-T-H motif" evidence="4">
    <location>
        <begin position="39"/>
        <end position="58"/>
    </location>
</feature>
<sequence length="238" mass="26423">MARHRPAAEGGYQRGEETRARIIEAALRLFGAHGFDGASTRDIAREAGVNAPALQYYFDNKEGVYLACIDCFVERVWTVLEDVVGAAEGVVARADAADAELVDAYLALQARFSSFLYERPDDDHWRQLMARERAGQGPAAAFERIDSGINRRVFAVTSSIIGRLTGRPATDEETRIRTIVIDSQTTALKLMRRHVVAALGWETFGLRETGRVHEVIQNQTRILLEGLVAQRGPARRGR</sequence>
<keyword evidence="3" id="KW-0804">Transcription</keyword>
<dbReference type="Pfam" id="PF09209">
    <property type="entry name" value="CecR_C"/>
    <property type="match status" value="1"/>
</dbReference>
<dbReference type="Gene3D" id="1.10.357.10">
    <property type="entry name" value="Tetracycline Repressor, domain 2"/>
    <property type="match status" value="1"/>
</dbReference>